<keyword evidence="1" id="KW-1133">Transmembrane helix</keyword>
<reference evidence="2 3" key="1">
    <citation type="journal article" date="2018" name="Int. J. Syst. Evol. Microbiol.">
        <title>Zhouia spongiae sp. nov., isolated from a marine sponge.</title>
        <authorList>
            <person name="Zhuang L."/>
            <person name="Lin B."/>
            <person name="Qin F."/>
            <person name="Luo L."/>
        </authorList>
    </citation>
    <scope>NUCLEOTIDE SEQUENCE [LARGE SCALE GENOMIC DNA]</scope>
    <source>
        <strain evidence="2 3">HN-Y44</strain>
    </source>
</reference>
<dbReference type="Proteomes" id="UP000829476">
    <property type="component" value="Chromosome"/>
</dbReference>
<feature type="transmembrane region" description="Helical" evidence="1">
    <location>
        <begin position="6"/>
        <end position="24"/>
    </location>
</feature>
<accession>A0ABY3YH03</accession>
<evidence type="ECO:0000256" key="1">
    <source>
        <dbReference type="SAM" id="Phobius"/>
    </source>
</evidence>
<proteinExistence type="predicted"/>
<evidence type="ECO:0000313" key="3">
    <source>
        <dbReference type="Proteomes" id="UP000829476"/>
    </source>
</evidence>
<protein>
    <submittedName>
        <fullName evidence="2">Uncharacterized protein</fullName>
    </submittedName>
</protein>
<keyword evidence="1" id="KW-0812">Transmembrane</keyword>
<evidence type="ECO:0000313" key="2">
    <source>
        <dbReference type="EMBL" id="UNY97244.1"/>
    </source>
</evidence>
<gene>
    <name evidence="2" type="ORF">MQE36_09050</name>
</gene>
<name>A0ABY3YH03_9FLAO</name>
<keyword evidence="1" id="KW-0472">Membrane</keyword>
<sequence length="163" mass="18299">MKTKLLYTLGFANLFIFCFYLYSFTTQKDSTDFSNKILKVKGVVVVDSLGIERVIIGSHLPPAQTAKGYRKDTRGNSVSGVMLYDHEGQERGGYVTDDDYGNAFLTLDSKIGQHLLMLCEPQGSAYMAMWDGKNAIQLKTAKDDGYIKLTKGNQQIKLYEDEK</sequence>
<dbReference type="RefSeq" id="WP_242935658.1">
    <property type="nucleotide sequence ID" value="NZ_CP094326.1"/>
</dbReference>
<keyword evidence="3" id="KW-1185">Reference proteome</keyword>
<dbReference type="EMBL" id="CP094326">
    <property type="protein sequence ID" value="UNY97244.1"/>
    <property type="molecule type" value="Genomic_DNA"/>
</dbReference>
<organism evidence="2 3">
    <name type="scientific">Zhouia spongiae</name>
    <dbReference type="NCBI Taxonomy" id="2202721"/>
    <lineage>
        <taxon>Bacteria</taxon>
        <taxon>Pseudomonadati</taxon>
        <taxon>Bacteroidota</taxon>
        <taxon>Flavobacteriia</taxon>
        <taxon>Flavobacteriales</taxon>
        <taxon>Flavobacteriaceae</taxon>
        <taxon>Zhouia</taxon>
    </lineage>
</organism>